<dbReference type="GO" id="GO:0005886">
    <property type="term" value="C:plasma membrane"/>
    <property type="evidence" value="ECO:0007669"/>
    <property type="project" value="UniProtKB-SubCell"/>
</dbReference>
<feature type="transmembrane region" description="Helical" evidence="6">
    <location>
        <begin position="64"/>
        <end position="84"/>
    </location>
</feature>
<feature type="domain" description="Major facilitator superfamily (MFS) profile" evidence="7">
    <location>
        <begin position="1"/>
        <end position="387"/>
    </location>
</feature>
<dbReference type="PANTHER" id="PTHR43124:SF3">
    <property type="entry name" value="CHLORAMPHENICOL EFFLUX PUMP RV0191"/>
    <property type="match status" value="1"/>
</dbReference>
<evidence type="ECO:0000256" key="4">
    <source>
        <dbReference type="ARBA" id="ARBA00022989"/>
    </source>
</evidence>
<feature type="transmembrane region" description="Helical" evidence="6">
    <location>
        <begin position="291"/>
        <end position="313"/>
    </location>
</feature>
<evidence type="ECO:0000313" key="8">
    <source>
        <dbReference type="EMBL" id="QWG16435.1"/>
    </source>
</evidence>
<proteinExistence type="predicted"/>
<dbReference type="AlphaFoldDB" id="A0A975NKD7"/>
<sequence>MCVGQLGSLLPHVVVPSILAAFLIPEWHLSGAQAGLLAGSGAAGYMLAVPVLATLTDRIDARKILIAGSALSALGTLLFGLFATGLWSGALFNALAGVGFAGAYMPGLKALTDRLAPGDSSRAITLYTSSFSFGVGLSFLVSQLVADSLGWRSAFFVTALGPVVMLAVCLLLRPVAPKPVQGRLLDFAPVFRNTRAMGFVLGYGAHCFELYGIRTWVVAFWTFVAMKNSETSVLTPIVVSVIFSLLAMPASILGNEFAFRVGRHRAITIVMFASAIVALLIGVFADKSPWFLLPLLLAYAITVPADSGALTSGMSMAAHPDYRGATLAAHSTVGFSLSALGAWGVGVALDLAGGPSSANAWMAAFSVLAAGILLGPVALYWSRGVTPQS</sequence>
<protein>
    <submittedName>
        <fullName evidence="8">MFS transporter</fullName>
    </submittedName>
</protein>
<dbReference type="InterPro" id="IPR011701">
    <property type="entry name" value="MFS"/>
</dbReference>
<reference evidence="8" key="1">
    <citation type="submission" date="2021-06" db="EMBL/GenBank/DDBJ databases">
        <title>Bradyrhizobium sp. S2-11-2 Genome sequencing.</title>
        <authorList>
            <person name="Jin L."/>
        </authorList>
    </citation>
    <scope>NUCLEOTIDE SEQUENCE</scope>
    <source>
        <strain evidence="8">S2-11-2</strain>
    </source>
</reference>
<dbReference type="Proteomes" id="UP000680805">
    <property type="component" value="Chromosome"/>
</dbReference>
<dbReference type="EMBL" id="CP076135">
    <property type="protein sequence ID" value="QWG16435.1"/>
    <property type="molecule type" value="Genomic_DNA"/>
</dbReference>
<keyword evidence="5 6" id="KW-0472">Membrane</keyword>
<keyword evidence="4 6" id="KW-1133">Transmembrane helix</keyword>
<evidence type="ECO:0000256" key="3">
    <source>
        <dbReference type="ARBA" id="ARBA00022692"/>
    </source>
</evidence>
<feature type="transmembrane region" description="Helical" evidence="6">
    <location>
        <begin position="90"/>
        <end position="111"/>
    </location>
</feature>
<keyword evidence="2" id="KW-1003">Cell membrane</keyword>
<dbReference type="SUPFAM" id="SSF103473">
    <property type="entry name" value="MFS general substrate transporter"/>
    <property type="match status" value="1"/>
</dbReference>
<evidence type="ECO:0000256" key="6">
    <source>
        <dbReference type="SAM" id="Phobius"/>
    </source>
</evidence>
<evidence type="ECO:0000313" key="9">
    <source>
        <dbReference type="Proteomes" id="UP000680805"/>
    </source>
</evidence>
<feature type="transmembrane region" description="Helical" evidence="6">
    <location>
        <begin position="233"/>
        <end position="254"/>
    </location>
</feature>
<feature type="transmembrane region" description="Helical" evidence="6">
    <location>
        <begin position="325"/>
        <end position="349"/>
    </location>
</feature>
<evidence type="ECO:0000256" key="1">
    <source>
        <dbReference type="ARBA" id="ARBA00004651"/>
    </source>
</evidence>
<evidence type="ECO:0000256" key="5">
    <source>
        <dbReference type="ARBA" id="ARBA00023136"/>
    </source>
</evidence>
<dbReference type="Pfam" id="PF07690">
    <property type="entry name" value="MFS_1"/>
    <property type="match status" value="1"/>
</dbReference>
<dbReference type="RefSeq" id="WP_215612149.1">
    <property type="nucleotide sequence ID" value="NZ_CP076135.1"/>
</dbReference>
<feature type="transmembrane region" description="Helical" evidence="6">
    <location>
        <begin position="361"/>
        <end position="381"/>
    </location>
</feature>
<feature type="transmembrane region" description="Helical" evidence="6">
    <location>
        <begin position="123"/>
        <end position="142"/>
    </location>
</feature>
<feature type="transmembrane region" description="Helical" evidence="6">
    <location>
        <begin position="30"/>
        <end position="52"/>
    </location>
</feature>
<dbReference type="InterPro" id="IPR020846">
    <property type="entry name" value="MFS_dom"/>
</dbReference>
<dbReference type="InterPro" id="IPR036259">
    <property type="entry name" value="MFS_trans_sf"/>
</dbReference>
<dbReference type="GO" id="GO:0022857">
    <property type="term" value="F:transmembrane transporter activity"/>
    <property type="evidence" value="ECO:0007669"/>
    <property type="project" value="InterPro"/>
</dbReference>
<gene>
    <name evidence="8" type="ORF">KMZ68_15625</name>
</gene>
<comment type="subcellular location">
    <subcellularLocation>
        <location evidence="1">Cell membrane</location>
        <topology evidence="1">Multi-pass membrane protein</topology>
    </subcellularLocation>
</comment>
<dbReference type="Gene3D" id="1.20.1250.20">
    <property type="entry name" value="MFS general substrate transporter like domains"/>
    <property type="match status" value="1"/>
</dbReference>
<keyword evidence="3 6" id="KW-0812">Transmembrane</keyword>
<organism evidence="8 9">
    <name type="scientific">Bradyrhizobium sediminis</name>
    <dbReference type="NCBI Taxonomy" id="2840469"/>
    <lineage>
        <taxon>Bacteria</taxon>
        <taxon>Pseudomonadati</taxon>
        <taxon>Pseudomonadota</taxon>
        <taxon>Alphaproteobacteria</taxon>
        <taxon>Hyphomicrobiales</taxon>
        <taxon>Nitrobacteraceae</taxon>
        <taxon>Bradyrhizobium</taxon>
    </lineage>
</organism>
<evidence type="ECO:0000259" key="7">
    <source>
        <dbReference type="PROSITE" id="PS50850"/>
    </source>
</evidence>
<feature type="transmembrane region" description="Helical" evidence="6">
    <location>
        <begin position="196"/>
        <end position="213"/>
    </location>
</feature>
<feature type="transmembrane region" description="Helical" evidence="6">
    <location>
        <begin position="266"/>
        <end position="285"/>
    </location>
</feature>
<name>A0A975NKD7_9BRAD</name>
<evidence type="ECO:0000256" key="2">
    <source>
        <dbReference type="ARBA" id="ARBA00022475"/>
    </source>
</evidence>
<dbReference type="PROSITE" id="PS50850">
    <property type="entry name" value="MFS"/>
    <property type="match status" value="1"/>
</dbReference>
<dbReference type="InterPro" id="IPR050189">
    <property type="entry name" value="MFS_Efflux_Transporters"/>
</dbReference>
<feature type="transmembrane region" description="Helical" evidence="6">
    <location>
        <begin position="154"/>
        <end position="175"/>
    </location>
</feature>
<accession>A0A975NKD7</accession>
<dbReference type="KEGG" id="bsei:KMZ68_15625"/>
<dbReference type="PANTHER" id="PTHR43124">
    <property type="entry name" value="PURINE EFFLUX PUMP PBUE"/>
    <property type="match status" value="1"/>
</dbReference>